<keyword evidence="1" id="KW-0472">Membrane</keyword>
<reference evidence="2 3" key="1">
    <citation type="journal article" date="2019" name="Nat. Commun.">
        <title>A new type of DNA phosphorothioation-based antiviral system in archaea.</title>
        <authorList>
            <person name="Xiong L."/>
            <person name="Liu S."/>
            <person name="Chen S."/>
            <person name="Xiao Y."/>
            <person name="Zhu B."/>
            <person name="Gao Y."/>
            <person name="Zhang Y."/>
            <person name="Chen B."/>
            <person name="Luo J."/>
            <person name="Deng Z."/>
            <person name="Chen X."/>
            <person name="Wang L."/>
            <person name="Chen S."/>
        </authorList>
    </citation>
    <scope>NUCLEOTIDE SEQUENCE [LARGE SCALE GENOMIC DNA]</scope>
    <source>
        <strain evidence="2 3">JCM 10635</strain>
        <plasmid evidence="2 3">unnamed3</plasmid>
    </source>
</reference>
<keyword evidence="1" id="KW-1133">Transmembrane helix</keyword>
<evidence type="ECO:0000256" key="1">
    <source>
        <dbReference type="SAM" id="Phobius"/>
    </source>
</evidence>
<feature type="transmembrane region" description="Helical" evidence="1">
    <location>
        <begin position="81"/>
        <end position="106"/>
    </location>
</feature>
<dbReference type="GO" id="GO:0005524">
    <property type="term" value="F:ATP binding"/>
    <property type="evidence" value="ECO:0007669"/>
    <property type="project" value="UniProtKB-KW"/>
</dbReference>
<evidence type="ECO:0000313" key="3">
    <source>
        <dbReference type="Proteomes" id="UP000296822"/>
    </source>
</evidence>
<dbReference type="KEGG" id="nbg:DV706_20795"/>
<dbReference type="EMBL" id="CP031308">
    <property type="protein sequence ID" value="QCC56971.1"/>
    <property type="molecule type" value="Genomic_DNA"/>
</dbReference>
<gene>
    <name evidence="2" type="ORF">DV706_20795</name>
</gene>
<organism evidence="2 3">
    <name type="scientific">Natronorubrum bangense</name>
    <dbReference type="NCBI Taxonomy" id="61858"/>
    <lineage>
        <taxon>Archaea</taxon>
        <taxon>Methanobacteriati</taxon>
        <taxon>Methanobacteriota</taxon>
        <taxon>Stenosarchaea group</taxon>
        <taxon>Halobacteria</taxon>
        <taxon>Halobacteriales</taxon>
        <taxon>Natrialbaceae</taxon>
        <taxon>Natronorubrum</taxon>
    </lineage>
</organism>
<dbReference type="InterPro" id="IPR027417">
    <property type="entry name" value="P-loop_NTPase"/>
</dbReference>
<dbReference type="Proteomes" id="UP000296822">
    <property type="component" value="Plasmid unnamed3"/>
</dbReference>
<sequence>MRFYTTFGGETDFFSSVLIPTCVIIAGVVLAIIQFLPTDIAFHEANILRISAVGVVAGIVILAYLIGTAGKYTDQAVFHSYWGVVLSLVLYLLISVVAVVVSFGIAEFVTAQTLLTSLDWPTVLHGLAEGHIVMLGAVIATLSSIVLAAENRRRLAQQYHGVAEVKHLFEEETEQSLAHIENEISGVGHIERTETNRLREAVRQTDHAMLLGDGGVGKSGILKTIADDCEKPVLFLDLTRYPGIQTKSDLAEKIGVNGNIDHAITQVGLDAGLVVFIDQLDDIGGTEVQVVTDFVFDTIELDGISVIFACREHDLETHPEYASLRNPSEFTVRSTVQRLNPAIAKRQVEALTGTEPSEDLVEVGRNLQYLDVIAELTDDGVDLTNISGKAAVWEKYRKSLEEEYQPGDDDRRGGRVLQRAVDYAVKATEDDSNIFSVPPDQDWADNQLLNRGVIIASSTERGNRRHRFRHPDFQTYLYAWDAVQDGEGLKAVTDRLDDRLGKDVFRWMLLLYIQSDTALKDQFPDLSQAPMTGDATRSFLEELLDADDGLGYYATTAILDEIKTWNARTNPELADTVLAKLEGREELYRYFFGPDTDPSWAYTLLDRGSFDDPGPVAIGFLGDIAPEHPETVSELVAAVETQDMALQGLLISVIRELPVDDAASHTDLVVDLFAESQLERDRVSFRTVQLLGDLIKKGRPDAGLDLLAVVTEPHRPDDGRKPVAKVELHTLSNLLEDTLETLIDEHPVRCINVLEANLRDTVRMEADLREWEVDTVVGYSQSPIGSSDFDRPGHHHLRGLLTGSLREASEIWLDGASADMRRETIEAYLTSIALFRRLGFHFLNRYADSCPDLVRRELQDQTNYREYRTQQDFLKLLRDRFADLSASDREQVVQVICSVPVEDDLEKLAEQRSEQYEDYTAEEIFEQRQDHWLRERLWLIRSDLPQVGEQVLTGLLDKYDDEPGDLLSSGRARMGAISQEAPRPTDELRTMAPGELLRFCIEWEPDTDQGWEEADDGGFREVSRRGLAEAAVEVMLEDPSRYEEQIPRLRQANSVYAAELLNQVRKTLDDDPESLRDGFPWGPVFELCDVIAANPSDWDDSARIAAARLLKAGVTTDAYRYLLEYGELKALLVAFLDDPDPSPERDRPPEGYAGHNNPFQVALNAVRPLALDGLIIYAVRTATQRKFDGYAEEEGESGINQDIREQLISMLDDTSLAVRAVYGHRLQKIWWLDHDFVHEHLETLFPRQQNTESRNRFSAAWDAYVSFNTFHVNLYPVLRPYYFHSIDLVAEDATTDINQAPEGLAYNILLAYIHGYEELDDRNSLVTYLYDRDAPDFARQMAWGLWRSGKDNDEVRQKWDRVEALWKMRLEQIDDVEAHISEIQWFVEWLTLIQEQVAFEDIFKLIGRSLPFIAKQRRMWETLESYLATQASDHPETVITLYRELMDQGASPYPVRFSEETATVLKPALDEPDVRGYALDIAEQFAKHGDDDARAFLENNT</sequence>
<accession>A0A4D6HTW4</accession>
<keyword evidence="2" id="KW-0067">ATP-binding</keyword>
<keyword evidence="2" id="KW-0614">Plasmid</keyword>
<name>A0A4D6HTW4_9EURY</name>
<protein>
    <submittedName>
        <fullName evidence="2">ATP-binding protein</fullName>
    </submittedName>
</protein>
<feature type="transmembrane region" description="Helical" evidence="1">
    <location>
        <begin position="12"/>
        <end position="35"/>
    </location>
</feature>
<evidence type="ECO:0000313" key="2">
    <source>
        <dbReference type="EMBL" id="QCC56971.1"/>
    </source>
</evidence>
<feature type="transmembrane region" description="Helical" evidence="1">
    <location>
        <begin position="47"/>
        <end position="69"/>
    </location>
</feature>
<keyword evidence="1" id="KW-0812">Transmembrane</keyword>
<keyword evidence="2" id="KW-0547">Nucleotide-binding</keyword>
<proteinExistence type="predicted"/>
<dbReference type="Gene3D" id="3.40.50.300">
    <property type="entry name" value="P-loop containing nucleotide triphosphate hydrolases"/>
    <property type="match status" value="1"/>
</dbReference>
<dbReference type="SUPFAM" id="SSF52540">
    <property type="entry name" value="P-loop containing nucleoside triphosphate hydrolases"/>
    <property type="match status" value="1"/>
</dbReference>
<geneLocation type="plasmid" evidence="2 3">
    <name>unnamed3</name>
</geneLocation>